<dbReference type="RefSeq" id="WP_129122889.1">
    <property type="nucleotide sequence ID" value="NZ_PEIB01000017.1"/>
</dbReference>
<keyword evidence="3 10" id="KW-0813">Transport</keyword>
<evidence type="ECO:0000256" key="9">
    <source>
        <dbReference type="ARBA" id="ARBA00023136"/>
    </source>
</evidence>
<protein>
    <recommendedName>
        <fullName evidence="10">Type II secretion system protein M</fullName>
        <shortName evidence="10">T2SS protein M</shortName>
    </recommendedName>
    <alternativeName>
        <fullName evidence="10">General secretion pathway protein M</fullName>
    </alternativeName>
</protein>
<comment type="similarity">
    <text evidence="2 10">Belongs to the GSP M family.</text>
</comment>
<evidence type="ECO:0000313" key="13">
    <source>
        <dbReference type="Proteomes" id="UP000290287"/>
    </source>
</evidence>
<evidence type="ECO:0000256" key="2">
    <source>
        <dbReference type="ARBA" id="ARBA00010637"/>
    </source>
</evidence>
<dbReference type="InterPro" id="IPR007690">
    <property type="entry name" value="T2SS_GspM"/>
</dbReference>
<evidence type="ECO:0000256" key="11">
    <source>
        <dbReference type="SAM" id="Phobius"/>
    </source>
</evidence>
<name>A0A4Q0YQ36_9GAMM</name>
<dbReference type="EMBL" id="PEIB01000017">
    <property type="protein sequence ID" value="RXJ72665.1"/>
    <property type="molecule type" value="Genomic_DNA"/>
</dbReference>
<keyword evidence="7 10" id="KW-0653">Protein transport</keyword>
<evidence type="ECO:0000256" key="8">
    <source>
        <dbReference type="ARBA" id="ARBA00022989"/>
    </source>
</evidence>
<gene>
    <name evidence="12" type="ORF">CS022_14615</name>
</gene>
<comment type="caution">
    <text evidence="12">The sequence shown here is derived from an EMBL/GenBank/DDBJ whole genome shotgun (WGS) entry which is preliminary data.</text>
</comment>
<evidence type="ECO:0000313" key="12">
    <source>
        <dbReference type="EMBL" id="RXJ72665.1"/>
    </source>
</evidence>
<comment type="subcellular location">
    <subcellularLocation>
        <location evidence="1">Cell inner membrane</location>
        <topology evidence="1">Single-pass membrane protein</topology>
    </subcellularLocation>
</comment>
<evidence type="ECO:0000256" key="7">
    <source>
        <dbReference type="ARBA" id="ARBA00022927"/>
    </source>
</evidence>
<feature type="transmembrane region" description="Helical" evidence="11">
    <location>
        <begin position="18"/>
        <end position="35"/>
    </location>
</feature>
<evidence type="ECO:0000256" key="1">
    <source>
        <dbReference type="ARBA" id="ARBA00004377"/>
    </source>
</evidence>
<dbReference type="GO" id="GO:0005886">
    <property type="term" value="C:plasma membrane"/>
    <property type="evidence" value="ECO:0007669"/>
    <property type="project" value="UniProtKB-SubCell"/>
</dbReference>
<dbReference type="OrthoDB" id="6624834at2"/>
<keyword evidence="4 10" id="KW-1003">Cell membrane</keyword>
<dbReference type="Gene3D" id="3.30.1360.100">
    <property type="entry name" value="General secretion pathway protein M, EpsM"/>
    <property type="match status" value="1"/>
</dbReference>
<keyword evidence="13" id="KW-1185">Reference proteome</keyword>
<evidence type="ECO:0000256" key="6">
    <source>
        <dbReference type="ARBA" id="ARBA00022692"/>
    </source>
</evidence>
<dbReference type="Proteomes" id="UP000290287">
    <property type="component" value="Unassembled WGS sequence"/>
</dbReference>
<comment type="function">
    <text evidence="10">Inner membrane component of the type II secretion system required for the energy-dependent secretion of extracellular factors such as proteases and toxins from the periplasm.</text>
</comment>
<sequence>MNGIVTYWQNLSQREQRMLLIASVFFFIGILYWGIVQPLQERHARAESRLKAEKSLLTFAETKAAEIESLRKITGGGPANRNQPLTRVVTSSVKQFNLELIRFQPSKDELQVWLKPMPFNTLVNWIDYLSAKYGVNVTALELGKTNTQGQVEVKRLQLGQK</sequence>
<evidence type="ECO:0000256" key="5">
    <source>
        <dbReference type="ARBA" id="ARBA00022519"/>
    </source>
</evidence>
<dbReference type="GO" id="GO:0015628">
    <property type="term" value="P:protein secretion by the type II secretion system"/>
    <property type="evidence" value="ECO:0007669"/>
    <property type="project" value="InterPro"/>
</dbReference>
<dbReference type="InterPro" id="IPR023229">
    <property type="entry name" value="T2SS_M_periplasmic_sf"/>
</dbReference>
<keyword evidence="8 11" id="KW-1133">Transmembrane helix</keyword>
<accession>A0A4Q0YQ36</accession>
<dbReference type="PIRSF" id="PIRSF006291">
    <property type="entry name" value="GspM"/>
    <property type="match status" value="1"/>
</dbReference>
<proteinExistence type="inferred from homology"/>
<dbReference type="GO" id="GO:0015627">
    <property type="term" value="C:type II protein secretion system complex"/>
    <property type="evidence" value="ECO:0007669"/>
    <property type="project" value="InterPro"/>
</dbReference>
<evidence type="ECO:0000256" key="10">
    <source>
        <dbReference type="PIRNR" id="PIRNR006291"/>
    </source>
</evidence>
<dbReference type="Pfam" id="PF04612">
    <property type="entry name" value="T2SSM"/>
    <property type="match status" value="1"/>
</dbReference>
<dbReference type="SUPFAM" id="SSF103054">
    <property type="entry name" value="General secretion pathway protein M, EpsM"/>
    <property type="match status" value="1"/>
</dbReference>
<organism evidence="12 13">
    <name type="scientific">Veronia nyctiphanis</name>
    <dbReference type="NCBI Taxonomy" id="1278244"/>
    <lineage>
        <taxon>Bacteria</taxon>
        <taxon>Pseudomonadati</taxon>
        <taxon>Pseudomonadota</taxon>
        <taxon>Gammaproteobacteria</taxon>
        <taxon>Vibrionales</taxon>
        <taxon>Vibrionaceae</taxon>
        <taxon>Veronia</taxon>
    </lineage>
</organism>
<keyword evidence="9 10" id="KW-0472">Membrane</keyword>
<evidence type="ECO:0000256" key="4">
    <source>
        <dbReference type="ARBA" id="ARBA00022475"/>
    </source>
</evidence>
<reference evidence="12 13" key="1">
    <citation type="submission" date="2017-10" db="EMBL/GenBank/DDBJ databases">
        <title>Nyctiphanis sp. nov., isolated from the stomach of the euphausiid Nyctiphanes simplex (Hansen, 1911) in the Gulf of California.</title>
        <authorList>
            <person name="Gomez-Gil B."/>
            <person name="Aguilar-Mendez M."/>
            <person name="Lopez-Cortes A."/>
            <person name="Gomez-Gutierrez J."/>
            <person name="Roque A."/>
            <person name="Lang E."/>
            <person name="Gonzalez-Castillo A."/>
        </authorList>
    </citation>
    <scope>NUCLEOTIDE SEQUENCE [LARGE SCALE GENOMIC DNA]</scope>
    <source>
        <strain evidence="12 13">CAIM 600</strain>
    </source>
</reference>
<evidence type="ECO:0000256" key="3">
    <source>
        <dbReference type="ARBA" id="ARBA00022448"/>
    </source>
</evidence>
<keyword evidence="6 11" id="KW-0812">Transmembrane</keyword>
<dbReference type="AlphaFoldDB" id="A0A4Q0YQ36"/>
<keyword evidence="5 10" id="KW-0997">Cell inner membrane</keyword>